<reference evidence="2" key="1">
    <citation type="journal article" date="2009" name="Rice">
        <title>De Novo Next Generation Sequencing of Plant Genomes.</title>
        <authorList>
            <person name="Rounsley S."/>
            <person name="Marri P.R."/>
            <person name="Yu Y."/>
            <person name="He R."/>
            <person name="Sisneros N."/>
            <person name="Goicoechea J.L."/>
            <person name="Lee S.J."/>
            <person name="Angelova A."/>
            <person name="Kudrna D."/>
            <person name="Luo M."/>
            <person name="Affourtit J."/>
            <person name="Desany B."/>
            <person name="Knight J."/>
            <person name="Niazi F."/>
            <person name="Egholm M."/>
            <person name="Wing R.A."/>
        </authorList>
    </citation>
    <scope>NUCLEOTIDE SEQUENCE [LARGE SCALE GENOMIC DNA]</scope>
    <source>
        <strain evidence="2">cv. IRGC 105608</strain>
    </source>
</reference>
<dbReference type="HOGENOM" id="CLU_009123_5_3_1"/>
<feature type="domain" description="HAT C-terminal dimerisation" evidence="1">
    <location>
        <begin position="27"/>
        <end position="109"/>
    </location>
</feature>
<keyword evidence="3" id="KW-1185">Reference proteome</keyword>
<dbReference type="PANTHER" id="PTHR23272:SF184">
    <property type="entry name" value="OS03G0311250 PROTEIN"/>
    <property type="match status" value="1"/>
</dbReference>
<sequence>MNLWKKIKGKVQASSSGSRSNWNPDAELNHYLNTNRTEHDRTLDGENVDLFEWWKEKERTLPVLAHFARDVLLVLASCVSSEHALVRIIEEWRSCLAPDIVEAIFCLKDLIEAYARTQHRLEDPEIADATADALAEFGISTDCGGANQN</sequence>
<evidence type="ECO:0000313" key="3">
    <source>
        <dbReference type="Proteomes" id="UP000026960"/>
    </source>
</evidence>
<dbReference type="GO" id="GO:0046983">
    <property type="term" value="F:protein dimerization activity"/>
    <property type="evidence" value="ECO:0007669"/>
    <property type="project" value="InterPro"/>
</dbReference>
<evidence type="ECO:0000313" key="2">
    <source>
        <dbReference type="EnsemblPlants" id="OBART06G19850.1"/>
    </source>
</evidence>
<dbReference type="InterPro" id="IPR012337">
    <property type="entry name" value="RNaseH-like_sf"/>
</dbReference>
<reference evidence="2" key="2">
    <citation type="submission" date="2015-03" db="UniProtKB">
        <authorList>
            <consortium name="EnsemblPlants"/>
        </authorList>
    </citation>
    <scope>IDENTIFICATION</scope>
</reference>
<dbReference type="AlphaFoldDB" id="A0A0D3GIA4"/>
<evidence type="ECO:0000259" key="1">
    <source>
        <dbReference type="Pfam" id="PF05699"/>
    </source>
</evidence>
<dbReference type="Pfam" id="PF05699">
    <property type="entry name" value="Dimer_Tnp_hAT"/>
    <property type="match status" value="1"/>
</dbReference>
<proteinExistence type="predicted"/>
<dbReference type="STRING" id="65489.A0A0D3GIA4"/>
<dbReference type="eggNOG" id="KOG1121">
    <property type="taxonomic scope" value="Eukaryota"/>
</dbReference>
<dbReference type="PaxDb" id="65489-OBART06G19850.1"/>
<dbReference type="SUPFAM" id="SSF53098">
    <property type="entry name" value="Ribonuclease H-like"/>
    <property type="match status" value="1"/>
</dbReference>
<dbReference type="EnsemblPlants" id="OBART06G19850.1">
    <property type="protein sequence ID" value="OBART06G19850.1"/>
    <property type="gene ID" value="OBART06G19850"/>
</dbReference>
<dbReference type="PANTHER" id="PTHR23272">
    <property type="entry name" value="BED FINGER-RELATED"/>
    <property type="match status" value="1"/>
</dbReference>
<organism evidence="2">
    <name type="scientific">Oryza barthii</name>
    <dbReference type="NCBI Taxonomy" id="65489"/>
    <lineage>
        <taxon>Eukaryota</taxon>
        <taxon>Viridiplantae</taxon>
        <taxon>Streptophyta</taxon>
        <taxon>Embryophyta</taxon>
        <taxon>Tracheophyta</taxon>
        <taxon>Spermatophyta</taxon>
        <taxon>Magnoliopsida</taxon>
        <taxon>Liliopsida</taxon>
        <taxon>Poales</taxon>
        <taxon>Poaceae</taxon>
        <taxon>BOP clade</taxon>
        <taxon>Oryzoideae</taxon>
        <taxon>Oryzeae</taxon>
        <taxon>Oryzinae</taxon>
        <taxon>Oryza</taxon>
    </lineage>
</organism>
<protein>
    <recommendedName>
        <fullName evidence="1">HAT C-terminal dimerisation domain-containing protein</fullName>
    </recommendedName>
</protein>
<name>A0A0D3GIA4_9ORYZ</name>
<dbReference type="Gramene" id="OBART06G19850.1">
    <property type="protein sequence ID" value="OBART06G19850.1"/>
    <property type="gene ID" value="OBART06G19850"/>
</dbReference>
<dbReference type="Proteomes" id="UP000026960">
    <property type="component" value="Chromosome 6"/>
</dbReference>
<dbReference type="InterPro" id="IPR008906">
    <property type="entry name" value="HATC_C_dom"/>
</dbReference>
<accession>A0A0D3GIA4</accession>